<dbReference type="Proteomes" id="UP000199012">
    <property type="component" value="Unassembled WGS sequence"/>
</dbReference>
<feature type="transmembrane region" description="Helical" evidence="2">
    <location>
        <begin position="108"/>
        <end position="127"/>
    </location>
</feature>
<feature type="transmembrane region" description="Helical" evidence="2">
    <location>
        <begin position="139"/>
        <end position="157"/>
    </location>
</feature>
<accession>A0A1I0X230</accession>
<dbReference type="OrthoDB" id="3781382at2"/>
<evidence type="ECO:0000256" key="1">
    <source>
        <dbReference type="SAM" id="MobiDB-lite"/>
    </source>
</evidence>
<keyword evidence="4" id="KW-1185">Reference proteome</keyword>
<protein>
    <submittedName>
        <fullName evidence="3">Uncharacterized protein</fullName>
    </submittedName>
</protein>
<evidence type="ECO:0000313" key="4">
    <source>
        <dbReference type="Proteomes" id="UP000199012"/>
    </source>
</evidence>
<dbReference type="AlphaFoldDB" id="A0A1I0X230"/>
<keyword evidence="2" id="KW-1133">Transmembrane helix</keyword>
<dbReference type="STRING" id="988821.SAMN05421867_10463"/>
<proteinExistence type="predicted"/>
<feature type="compositionally biased region" description="Basic and acidic residues" evidence="1">
    <location>
        <begin position="15"/>
        <end position="24"/>
    </location>
</feature>
<name>A0A1I0X230_9CELL</name>
<sequence length="247" mass="26331">MAADAHAHAHAHAPARTDARDPDGARGLAAASSRRQALVGLLVLAAVAGTMAVIAASTVAYLTASGPWTVPYRLSPDDERTIPAAWSAMMLLAAAAVAVPAAVRSSRLYAWVAAGALLMAADEWAALHETLERDLGVDWQVLYAPLGVVAVVLAVLLLRRLWRTDRRTLALLVVVAALWGTSQVLEAFEWDGDVQRAGYVGKMLVEEALETTGSLVLAIALLRPAGLLQPWASPRRERIRRGRRGAE</sequence>
<feature type="region of interest" description="Disordered" evidence="1">
    <location>
        <begin position="1"/>
        <end position="26"/>
    </location>
</feature>
<gene>
    <name evidence="3" type="ORF">SAMN05421867_10463</name>
</gene>
<keyword evidence="2" id="KW-0812">Transmembrane</keyword>
<dbReference type="RefSeq" id="WP_090031441.1">
    <property type="nucleotide sequence ID" value="NZ_BONM01000015.1"/>
</dbReference>
<dbReference type="EMBL" id="FOKA01000004">
    <property type="protein sequence ID" value="SFA94961.1"/>
    <property type="molecule type" value="Genomic_DNA"/>
</dbReference>
<organism evidence="3 4">
    <name type="scientific">Cellulomonas marina</name>
    <dbReference type="NCBI Taxonomy" id="988821"/>
    <lineage>
        <taxon>Bacteria</taxon>
        <taxon>Bacillati</taxon>
        <taxon>Actinomycetota</taxon>
        <taxon>Actinomycetes</taxon>
        <taxon>Micrococcales</taxon>
        <taxon>Cellulomonadaceae</taxon>
        <taxon>Cellulomonas</taxon>
    </lineage>
</organism>
<evidence type="ECO:0000256" key="2">
    <source>
        <dbReference type="SAM" id="Phobius"/>
    </source>
</evidence>
<reference evidence="3 4" key="1">
    <citation type="submission" date="2016-10" db="EMBL/GenBank/DDBJ databases">
        <authorList>
            <person name="de Groot N.N."/>
        </authorList>
    </citation>
    <scope>NUCLEOTIDE SEQUENCE [LARGE SCALE GENOMIC DNA]</scope>
    <source>
        <strain evidence="3 4">CGMCC 4.6945</strain>
    </source>
</reference>
<feature type="transmembrane region" description="Helical" evidence="2">
    <location>
        <begin position="38"/>
        <end position="64"/>
    </location>
</feature>
<evidence type="ECO:0000313" key="3">
    <source>
        <dbReference type="EMBL" id="SFA94961.1"/>
    </source>
</evidence>
<keyword evidence="2" id="KW-0472">Membrane</keyword>
<feature type="transmembrane region" description="Helical" evidence="2">
    <location>
        <begin position="84"/>
        <end position="103"/>
    </location>
</feature>